<evidence type="ECO:0000313" key="2">
    <source>
        <dbReference type="Proteomes" id="UP000075884"/>
    </source>
</evidence>
<keyword evidence="2" id="KW-1185">Reference proteome</keyword>
<dbReference type="AlphaFoldDB" id="A0A182NH04"/>
<protein>
    <submittedName>
        <fullName evidence="1">Uncharacterized protein</fullName>
    </submittedName>
</protein>
<sequence>MDAASAHHHRWPVVGYGGIAHHDRRWLAARRLAATTASRPTRAVATAQRRARRMITMFEFECCRASSSQVVRWLNVSRRVMSYTSSAPAAPR</sequence>
<organism evidence="1 2">
    <name type="scientific">Anopheles dirus</name>
    <dbReference type="NCBI Taxonomy" id="7168"/>
    <lineage>
        <taxon>Eukaryota</taxon>
        <taxon>Metazoa</taxon>
        <taxon>Ecdysozoa</taxon>
        <taxon>Arthropoda</taxon>
        <taxon>Hexapoda</taxon>
        <taxon>Insecta</taxon>
        <taxon>Pterygota</taxon>
        <taxon>Neoptera</taxon>
        <taxon>Endopterygota</taxon>
        <taxon>Diptera</taxon>
        <taxon>Nematocera</taxon>
        <taxon>Culicoidea</taxon>
        <taxon>Culicidae</taxon>
        <taxon>Anophelinae</taxon>
        <taxon>Anopheles</taxon>
    </lineage>
</organism>
<accession>A0A182NH04</accession>
<proteinExistence type="predicted"/>
<reference evidence="1" key="2">
    <citation type="submission" date="2020-05" db="UniProtKB">
        <authorList>
            <consortium name="EnsemblMetazoa"/>
        </authorList>
    </citation>
    <scope>IDENTIFICATION</scope>
    <source>
        <strain evidence="1">WRAIR2</strain>
    </source>
</reference>
<dbReference type="Proteomes" id="UP000075884">
    <property type="component" value="Unassembled WGS sequence"/>
</dbReference>
<name>A0A182NH04_9DIPT</name>
<dbReference type="VEuPathDB" id="VectorBase:ADIR006927"/>
<reference evidence="2" key="1">
    <citation type="submission" date="2013-03" db="EMBL/GenBank/DDBJ databases">
        <title>The Genome Sequence of Anopheles dirus WRAIR2.</title>
        <authorList>
            <consortium name="The Broad Institute Genomics Platform"/>
            <person name="Neafsey D.E."/>
            <person name="Walton C."/>
            <person name="Walker B."/>
            <person name="Young S.K."/>
            <person name="Zeng Q."/>
            <person name="Gargeya S."/>
            <person name="Fitzgerald M."/>
            <person name="Haas B."/>
            <person name="Abouelleil A."/>
            <person name="Allen A.W."/>
            <person name="Alvarado L."/>
            <person name="Arachchi H.M."/>
            <person name="Berlin A.M."/>
            <person name="Chapman S.B."/>
            <person name="Gainer-Dewar J."/>
            <person name="Goldberg J."/>
            <person name="Griggs A."/>
            <person name="Gujja S."/>
            <person name="Hansen M."/>
            <person name="Howarth C."/>
            <person name="Imamovic A."/>
            <person name="Ireland A."/>
            <person name="Larimer J."/>
            <person name="McCowan C."/>
            <person name="Murphy C."/>
            <person name="Pearson M."/>
            <person name="Poon T.W."/>
            <person name="Priest M."/>
            <person name="Roberts A."/>
            <person name="Saif S."/>
            <person name="Shea T."/>
            <person name="Sisk P."/>
            <person name="Sykes S."/>
            <person name="Wortman J."/>
            <person name="Nusbaum C."/>
            <person name="Birren B."/>
        </authorList>
    </citation>
    <scope>NUCLEOTIDE SEQUENCE [LARGE SCALE GENOMIC DNA]</scope>
    <source>
        <strain evidence="2">WRAIR2</strain>
    </source>
</reference>
<dbReference type="EnsemblMetazoa" id="ADIR006927-RA">
    <property type="protein sequence ID" value="ADIR006927-PA"/>
    <property type="gene ID" value="ADIR006927"/>
</dbReference>
<evidence type="ECO:0000313" key="1">
    <source>
        <dbReference type="EnsemblMetazoa" id="ADIR006927-PA"/>
    </source>
</evidence>